<evidence type="ECO:0000256" key="7">
    <source>
        <dbReference type="SAM" id="Phobius"/>
    </source>
</evidence>
<dbReference type="UniPathway" id="UPA00219"/>
<evidence type="ECO:0000256" key="3">
    <source>
        <dbReference type="ARBA" id="ARBA00022960"/>
    </source>
</evidence>
<dbReference type="eggNOG" id="COG1376">
    <property type="taxonomic scope" value="Bacteria"/>
</dbReference>
<keyword evidence="5 6" id="KW-0961">Cell wall biogenesis/degradation</keyword>
<sequence precursor="true">MELKKIRVNIWITVSSASLLLLAASSVFYWNLVRLGYAVPIPYILDVFCLNNCPADDLNILHTQFPPDNLLNYDKSLIQILGEPDKLDKNRISILVEKSKYRLTVYDSKKPVKSYPVVFGGNPAGDKLKAGDLRTPEGVFSIKDMYPHESWSKFLWLDYPTKQSWRKHIKAKQDGTIGWGDSIGSEVGIHGVPANSANIIKNRSNWTLGCVSLENKDVEELYQFVEKGTEVEIIR</sequence>
<feature type="active site" description="Proton donor/acceptor" evidence="6">
    <location>
        <position position="190"/>
    </location>
</feature>
<dbReference type="AlphaFoldDB" id="K9VEY3"/>
<dbReference type="Pfam" id="PF03734">
    <property type="entry name" value="YkuD"/>
    <property type="match status" value="1"/>
</dbReference>
<dbReference type="PROSITE" id="PS52029">
    <property type="entry name" value="LD_TPASE"/>
    <property type="match status" value="1"/>
</dbReference>
<dbReference type="HOGENOM" id="CLU_102842_2_0_3"/>
<keyword evidence="4 6" id="KW-0573">Peptidoglycan synthesis</keyword>
<keyword evidence="7" id="KW-0472">Membrane</keyword>
<feature type="domain" description="L,D-TPase catalytic" evidence="8">
    <location>
        <begin position="92"/>
        <end position="234"/>
    </location>
</feature>
<keyword evidence="10" id="KW-1185">Reference proteome</keyword>
<dbReference type="PANTHER" id="PTHR36699">
    <property type="entry name" value="LD-TRANSPEPTIDASE"/>
    <property type="match status" value="1"/>
</dbReference>
<dbReference type="PATRIC" id="fig|179408.3.peg.2502"/>
<reference evidence="9 10" key="1">
    <citation type="submission" date="2012-05" db="EMBL/GenBank/DDBJ databases">
        <title>Finished chromosome of genome of Oscillatoria sp. PCC 7112.</title>
        <authorList>
            <consortium name="US DOE Joint Genome Institute"/>
            <person name="Gugger M."/>
            <person name="Coursin T."/>
            <person name="Rippka R."/>
            <person name="Tandeau De Marsac N."/>
            <person name="Huntemann M."/>
            <person name="Wei C.-L."/>
            <person name="Han J."/>
            <person name="Detter J.C."/>
            <person name="Han C."/>
            <person name="Tapia R."/>
            <person name="Davenport K."/>
            <person name="Daligault H."/>
            <person name="Erkkila T."/>
            <person name="Gu W."/>
            <person name="Munk A.C.C."/>
            <person name="Teshima H."/>
            <person name="Xu Y."/>
            <person name="Chain P."/>
            <person name="Chen A."/>
            <person name="Krypides N."/>
            <person name="Mavromatis K."/>
            <person name="Markowitz V."/>
            <person name="Szeto E."/>
            <person name="Ivanova N."/>
            <person name="Mikhailova N."/>
            <person name="Ovchinnikova G."/>
            <person name="Pagani I."/>
            <person name="Pati A."/>
            <person name="Goodwin L."/>
            <person name="Peters L."/>
            <person name="Pitluck S."/>
            <person name="Woyke T."/>
            <person name="Kerfeld C."/>
        </authorList>
    </citation>
    <scope>NUCLEOTIDE SEQUENCE [LARGE SCALE GENOMIC DNA]</scope>
    <source>
        <strain evidence="9 10">PCC 7112</strain>
    </source>
</reference>
<dbReference type="InterPro" id="IPR005490">
    <property type="entry name" value="LD_TPept_cat_dom"/>
</dbReference>
<dbReference type="KEGG" id="oni:Osc7112_2045"/>
<proteinExistence type="predicted"/>
<dbReference type="PANTHER" id="PTHR36699:SF1">
    <property type="entry name" value="L,D-TRANSPEPTIDASE YAFK-RELATED"/>
    <property type="match status" value="1"/>
</dbReference>
<dbReference type="STRING" id="179408.Osc7112_2045"/>
<evidence type="ECO:0000256" key="5">
    <source>
        <dbReference type="ARBA" id="ARBA00023316"/>
    </source>
</evidence>
<keyword evidence="2" id="KW-0808">Transferase</keyword>
<dbReference type="GO" id="GO:0016740">
    <property type="term" value="F:transferase activity"/>
    <property type="evidence" value="ECO:0007669"/>
    <property type="project" value="UniProtKB-KW"/>
</dbReference>
<dbReference type="SUPFAM" id="SSF141523">
    <property type="entry name" value="L,D-transpeptidase catalytic domain-like"/>
    <property type="match status" value="1"/>
</dbReference>
<name>K9VEY3_9CYAN</name>
<dbReference type="CDD" id="cd16913">
    <property type="entry name" value="YkuD_like"/>
    <property type="match status" value="1"/>
</dbReference>
<keyword evidence="7" id="KW-0812">Transmembrane</keyword>
<organism evidence="9 10">
    <name type="scientific">Phormidium nigroviride PCC 7112</name>
    <dbReference type="NCBI Taxonomy" id="179408"/>
    <lineage>
        <taxon>Bacteria</taxon>
        <taxon>Bacillati</taxon>
        <taxon>Cyanobacteriota</taxon>
        <taxon>Cyanophyceae</taxon>
        <taxon>Oscillatoriophycideae</taxon>
        <taxon>Oscillatoriales</taxon>
        <taxon>Oscillatoriaceae</taxon>
        <taxon>Phormidium</taxon>
    </lineage>
</organism>
<dbReference type="Proteomes" id="UP000010478">
    <property type="component" value="Chromosome"/>
</dbReference>
<keyword evidence="7" id="KW-1133">Transmembrane helix</keyword>
<evidence type="ECO:0000256" key="4">
    <source>
        <dbReference type="ARBA" id="ARBA00022984"/>
    </source>
</evidence>
<gene>
    <name evidence="9" type="ORF">Osc7112_2045</name>
</gene>
<evidence type="ECO:0000256" key="2">
    <source>
        <dbReference type="ARBA" id="ARBA00022679"/>
    </source>
</evidence>
<feature type="transmembrane region" description="Helical" evidence="7">
    <location>
        <begin position="12"/>
        <end position="32"/>
    </location>
</feature>
<feature type="active site" description="Nucleophile" evidence="6">
    <location>
        <position position="210"/>
    </location>
</feature>
<evidence type="ECO:0000313" key="9">
    <source>
        <dbReference type="EMBL" id="AFZ06516.1"/>
    </source>
</evidence>
<evidence type="ECO:0000256" key="6">
    <source>
        <dbReference type="PROSITE-ProRule" id="PRU01373"/>
    </source>
</evidence>
<dbReference type="GO" id="GO:0071555">
    <property type="term" value="P:cell wall organization"/>
    <property type="evidence" value="ECO:0007669"/>
    <property type="project" value="UniProtKB-UniRule"/>
</dbReference>
<evidence type="ECO:0000256" key="1">
    <source>
        <dbReference type="ARBA" id="ARBA00004752"/>
    </source>
</evidence>
<dbReference type="GO" id="GO:0008360">
    <property type="term" value="P:regulation of cell shape"/>
    <property type="evidence" value="ECO:0007669"/>
    <property type="project" value="UniProtKB-UniRule"/>
</dbReference>
<dbReference type="EMBL" id="CP003614">
    <property type="protein sequence ID" value="AFZ06516.1"/>
    <property type="molecule type" value="Genomic_DNA"/>
</dbReference>
<dbReference type="OrthoDB" id="9809748at2"/>
<dbReference type="GO" id="GO:0009252">
    <property type="term" value="P:peptidoglycan biosynthetic process"/>
    <property type="evidence" value="ECO:0007669"/>
    <property type="project" value="UniProtKB-UniPathway"/>
</dbReference>
<evidence type="ECO:0000259" key="8">
    <source>
        <dbReference type="PROSITE" id="PS52029"/>
    </source>
</evidence>
<protein>
    <submittedName>
        <fullName evidence="9">ErfK/YbiS/YcfS/YnhG family protein</fullName>
    </submittedName>
</protein>
<dbReference type="InterPro" id="IPR038063">
    <property type="entry name" value="Transpep_catalytic_dom"/>
</dbReference>
<dbReference type="RefSeq" id="WP_015175824.1">
    <property type="nucleotide sequence ID" value="NC_019729.1"/>
</dbReference>
<evidence type="ECO:0000313" key="10">
    <source>
        <dbReference type="Proteomes" id="UP000010478"/>
    </source>
</evidence>
<dbReference type="Gene3D" id="2.40.440.10">
    <property type="entry name" value="L,D-transpeptidase catalytic domain-like"/>
    <property type="match status" value="1"/>
</dbReference>
<accession>K9VEY3</accession>
<comment type="pathway">
    <text evidence="1 6">Cell wall biogenesis; peptidoglycan biosynthesis.</text>
</comment>
<keyword evidence="3 6" id="KW-0133">Cell shape</keyword>